<evidence type="ECO:0000259" key="3">
    <source>
        <dbReference type="PROSITE" id="PS51371"/>
    </source>
</evidence>
<dbReference type="InterPro" id="IPR000644">
    <property type="entry name" value="CBS_dom"/>
</dbReference>
<dbReference type="RefSeq" id="WP_270947706.1">
    <property type="nucleotide sequence ID" value="NZ_JAQGLA010000007.1"/>
</dbReference>
<evidence type="ECO:0000313" key="4">
    <source>
        <dbReference type="EMBL" id="MDA3625125.1"/>
    </source>
</evidence>
<dbReference type="PANTHER" id="PTHR43080">
    <property type="entry name" value="CBS DOMAIN-CONTAINING PROTEIN CBSX3, MITOCHONDRIAL"/>
    <property type="match status" value="1"/>
</dbReference>
<gene>
    <name evidence="4" type="ORF">OU415_06745</name>
</gene>
<comment type="caution">
    <text evidence="4">The sequence shown here is derived from an EMBL/GenBank/DDBJ whole genome shotgun (WGS) entry which is preliminary data.</text>
</comment>
<dbReference type="Proteomes" id="UP001210380">
    <property type="component" value="Unassembled WGS sequence"/>
</dbReference>
<feature type="domain" description="CBS" evidence="3">
    <location>
        <begin position="7"/>
        <end position="69"/>
    </location>
</feature>
<dbReference type="Pfam" id="PF00571">
    <property type="entry name" value="CBS"/>
    <property type="match status" value="2"/>
</dbReference>
<proteinExistence type="predicted"/>
<evidence type="ECO:0000313" key="5">
    <source>
        <dbReference type="Proteomes" id="UP001210380"/>
    </source>
</evidence>
<organism evidence="4 5">
    <name type="scientific">Saccharopolyspora oryzae</name>
    <dbReference type="NCBI Taxonomy" id="2997343"/>
    <lineage>
        <taxon>Bacteria</taxon>
        <taxon>Bacillati</taxon>
        <taxon>Actinomycetota</taxon>
        <taxon>Actinomycetes</taxon>
        <taxon>Pseudonocardiales</taxon>
        <taxon>Pseudonocardiaceae</taxon>
        <taxon>Saccharopolyspora</taxon>
    </lineage>
</organism>
<dbReference type="SMART" id="SM00116">
    <property type="entry name" value="CBS"/>
    <property type="match status" value="2"/>
</dbReference>
<accession>A0ABT4UTU6</accession>
<protein>
    <submittedName>
        <fullName evidence="4">CBS domain-containing protein</fullName>
    </submittedName>
</protein>
<feature type="domain" description="CBS" evidence="3">
    <location>
        <begin position="82"/>
        <end position="138"/>
    </location>
</feature>
<dbReference type="PROSITE" id="PS51371">
    <property type="entry name" value="CBS"/>
    <property type="match status" value="2"/>
</dbReference>
<dbReference type="Gene3D" id="3.10.580.10">
    <property type="entry name" value="CBS-domain"/>
    <property type="match status" value="1"/>
</dbReference>
<keyword evidence="1 2" id="KW-0129">CBS domain</keyword>
<evidence type="ECO:0000256" key="2">
    <source>
        <dbReference type="PROSITE-ProRule" id="PRU00703"/>
    </source>
</evidence>
<dbReference type="InterPro" id="IPR046342">
    <property type="entry name" value="CBS_dom_sf"/>
</dbReference>
<keyword evidence="5" id="KW-1185">Reference proteome</keyword>
<reference evidence="4 5" key="1">
    <citation type="submission" date="2022-11" db="EMBL/GenBank/DDBJ databases">
        <title>Draft genome sequence of Saccharopolyspora sp. WRP15-2 isolated from rhizosphere soils of wild rice in Thailand.</title>
        <authorList>
            <person name="Duangmal K."/>
            <person name="Kammanee S."/>
            <person name="Muangham S."/>
        </authorList>
    </citation>
    <scope>NUCLEOTIDE SEQUENCE [LARGE SCALE GENOMIC DNA]</scope>
    <source>
        <strain evidence="4 5">WRP15-2</strain>
    </source>
</reference>
<sequence>MQAQDIMSRPVITVHDFGSVRTAAAVLVEHGFTALPVTAEDKRLIGIVTEADLIRGAIPHDARSAVHDEPRGAPPAVVDQVMTRKVRTAAPDTDCADIAEMMLKHALRAVPVVQNRVVVGIVTRRDLMRGLTLDDTEIGRIIRRNLDRCGGFEDWAVKVRNGAVVITDPVNAPSRHHIARALALAAPGARQVTVLEAPAASP</sequence>
<dbReference type="SUPFAM" id="SSF54631">
    <property type="entry name" value="CBS-domain pair"/>
    <property type="match status" value="1"/>
</dbReference>
<dbReference type="PANTHER" id="PTHR43080:SF2">
    <property type="entry name" value="CBS DOMAIN-CONTAINING PROTEIN"/>
    <property type="match status" value="1"/>
</dbReference>
<dbReference type="EMBL" id="JAQGLA010000007">
    <property type="protein sequence ID" value="MDA3625125.1"/>
    <property type="molecule type" value="Genomic_DNA"/>
</dbReference>
<dbReference type="InterPro" id="IPR051257">
    <property type="entry name" value="Diverse_CBS-Domain"/>
</dbReference>
<evidence type="ECO:0000256" key="1">
    <source>
        <dbReference type="ARBA" id="ARBA00023122"/>
    </source>
</evidence>
<name>A0ABT4UTU6_9PSEU</name>